<name>A0AA36BW92_OCTVU</name>
<gene>
    <name evidence="2" type="ORF">OCTVUL_1B005041</name>
</gene>
<dbReference type="AlphaFoldDB" id="A0AA36BW92"/>
<reference evidence="2" key="1">
    <citation type="submission" date="2023-08" db="EMBL/GenBank/DDBJ databases">
        <authorList>
            <person name="Alioto T."/>
            <person name="Alioto T."/>
            <person name="Gomez Garrido J."/>
        </authorList>
    </citation>
    <scope>NUCLEOTIDE SEQUENCE</scope>
</reference>
<sequence length="109" mass="12207">MPQIRFIAQRNQTRRNTRKSKLSEKLLCERTRNHERPKHSIQGHHGGDVAGYGNPRGAGADLQPAAAEELPEGQSAAEPSGPETHQKGQAARVELRRPDPLTKHRRYLC</sequence>
<accession>A0AA36BW92</accession>
<evidence type="ECO:0000256" key="1">
    <source>
        <dbReference type="SAM" id="MobiDB-lite"/>
    </source>
</evidence>
<feature type="compositionally biased region" description="Basic and acidic residues" evidence="1">
    <location>
        <begin position="93"/>
        <end position="102"/>
    </location>
</feature>
<organism evidence="2 3">
    <name type="scientific">Octopus vulgaris</name>
    <name type="common">Common octopus</name>
    <dbReference type="NCBI Taxonomy" id="6645"/>
    <lineage>
        <taxon>Eukaryota</taxon>
        <taxon>Metazoa</taxon>
        <taxon>Spiralia</taxon>
        <taxon>Lophotrochozoa</taxon>
        <taxon>Mollusca</taxon>
        <taxon>Cephalopoda</taxon>
        <taxon>Coleoidea</taxon>
        <taxon>Octopodiformes</taxon>
        <taxon>Octopoda</taxon>
        <taxon>Incirrata</taxon>
        <taxon>Octopodidae</taxon>
        <taxon>Octopus</taxon>
    </lineage>
</organism>
<dbReference type="EMBL" id="OX597839">
    <property type="protein sequence ID" value="CAI9741504.1"/>
    <property type="molecule type" value="Genomic_DNA"/>
</dbReference>
<proteinExistence type="predicted"/>
<evidence type="ECO:0000313" key="2">
    <source>
        <dbReference type="EMBL" id="CAI9741504.1"/>
    </source>
</evidence>
<evidence type="ECO:0000313" key="3">
    <source>
        <dbReference type="Proteomes" id="UP001162480"/>
    </source>
</evidence>
<feature type="region of interest" description="Disordered" evidence="1">
    <location>
        <begin position="1"/>
        <end position="109"/>
    </location>
</feature>
<keyword evidence="3" id="KW-1185">Reference proteome</keyword>
<feature type="compositionally biased region" description="Basic and acidic residues" evidence="1">
    <location>
        <begin position="21"/>
        <end position="34"/>
    </location>
</feature>
<dbReference type="Proteomes" id="UP001162480">
    <property type="component" value="Chromosome 26"/>
</dbReference>
<protein>
    <submittedName>
        <fullName evidence="2">Uncharacterized protein</fullName>
    </submittedName>
</protein>